<sequence>MKNHVIIAYYNENIDWISNIDTNYNDIYLYNKSGKTLNINPIINVIELPNIGRESHTYLYHIINNYSNLPNECIFLQGNPFDHSIPEQELFKIINNTDNTNNSTEKFIFLTKFKLFLEKNQDSTFKEHGFLNSFWQNEHNLSSCIVKIYNELYPNFISTLFAPGALFLVNKENIYKNSLEFYKKCLNILLNSENLTDPLEGHAFERLWYYIFNNH</sequence>
<dbReference type="PANTHER" id="PTHR37490:SF1">
    <property type="entry name" value="GLYCOSYLTRANSFERASE 2-LIKE DOMAIN-CONTAINING PROTEIN"/>
    <property type="match status" value="1"/>
</dbReference>
<dbReference type="InterPro" id="IPR021838">
    <property type="entry name" value="DUF3431"/>
</dbReference>
<dbReference type="AlphaFoldDB" id="A0A6C0CZ48"/>
<dbReference type="Pfam" id="PF11913">
    <property type="entry name" value="DUF3431"/>
    <property type="match status" value="1"/>
</dbReference>
<name>A0A6C0CZ48_9ZZZZ</name>
<evidence type="ECO:0000313" key="1">
    <source>
        <dbReference type="EMBL" id="QHT09064.1"/>
    </source>
</evidence>
<reference evidence="1" key="1">
    <citation type="journal article" date="2020" name="Nature">
        <title>Giant virus diversity and host interactions through global metagenomics.</title>
        <authorList>
            <person name="Schulz F."/>
            <person name="Roux S."/>
            <person name="Paez-Espino D."/>
            <person name="Jungbluth S."/>
            <person name="Walsh D.A."/>
            <person name="Denef V.J."/>
            <person name="McMahon K.D."/>
            <person name="Konstantinidis K.T."/>
            <person name="Eloe-Fadrosh E.A."/>
            <person name="Kyrpides N.C."/>
            <person name="Woyke T."/>
        </authorList>
    </citation>
    <scope>NUCLEOTIDE SEQUENCE</scope>
    <source>
        <strain evidence="1">GVMAG-M-3300023109-53</strain>
    </source>
</reference>
<dbReference type="EMBL" id="MN739507">
    <property type="protein sequence ID" value="QHT09064.1"/>
    <property type="molecule type" value="Genomic_DNA"/>
</dbReference>
<evidence type="ECO:0008006" key="2">
    <source>
        <dbReference type="Google" id="ProtNLM"/>
    </source>
</evidence>
<organism evidence="1">
    <name type="scientific">viral metagenome</name>
    <dbReference type="NCBI Taxonomy" id="1070528"/>
    <lineage>
        <taxon>unclassified sequences</taxon>
        <taxon>metagenomes</taxon>
        <taxon>organismal metagenomes</taxon>
    </lineage>
</organism>
<protein>
    <recommendedName>
        <fullName evidence="2">DUF3431 domain-containing protein</fullName>
    </recommendedName>
</protein>
<dbReference type="PANTHER" id="PTHR37490">
    <property type="entry name" value="EXPRESSED PROTEIN"/>
    <property type="match status" value="1"/>
</dbReference>
<accession>A0A6C0CZ48</accession>
<proteinExistence type="predicted"/>